<evidence type="ECO:0000256" key="3">
    <source>
        <dbReference type="RuleBase" id="RU004046"/>
    </source>
</evidence>
<evidence type="ECO:0000256" key="2">
    <source>
        <dbReference type="ARBA" id="ARBA00022777"/>
    </source>
</evidence>
<dbReference type="Proteomes" id="UP000234271">
    <property type="component" value="Chromosome"/>
</dbReference>
<dbReference type="NCBIfam" id="TIGR00749">
    <property type="entry name" value="glk"/>
    <property type="match status" value="1"/>
</dbReference>
<keyword evidence="5" id="KW-1185">Reference proteome</keyword>
<proteinExistence type="inferred from homology"/>
<dbReference type="PANTHER" id="PTHR47363">
    <property type="entry name" value="GLUCOKINASE"/>
    <property type="match status" value="1"/>
</dbReference>
<accession>A0A2N9YHR2</accession>
<dbReference type="KEGG" id="blep:AL038_08080"/>
<dbReference type="GO" id="GO:0004340">
    <property type="term" value="F:glucokinase activity"/>
    <property type="evidence" value="ECO:0007669"/>
    <property type="project" value="UniProtKB-EC"/>
</dbReference>
<dbReference type="GO" id="GO:0005536">
    <property type="term" value="F:D-glucose binding"/>
    <property type="evidence" value="ECO:0007669"/>
    <property type="project" value="InterPro"/>
</dbReference>
<dbReference type="AlphaFoldDB" id="A0A2N9YHR2"/>
<dbReference type="GO" id="GO:0005524">
    <property type="term" value="F:ATP binding"/>
    <property type="evidence" value="ECO:0007669"/>
    <property type="project" value="InterPro"/>
</dbReference>
<evidence type="ECO:0000256" key="1">
    <source>
        <dbReference type="ARBA" id="ARBA00022679"/>
    </source>
</evidence>
<sequence>MILAGDIGATKTLLALYDENTMSCQYQASYVGQAYNDFYSLLDDFLQRTQPNLTALCLGIAGPVINGHCQTLNLPWSVNISQLQTQTNCQQIKLLNDLEAMAYGIQYLSADEYYSLTPSLVKRQGNIALIAAGTGLGEAFLYWDGTRHHVIASEGGHVDFAPRNDLEIELLRFLQQRFNHVSYERLLSGAGLQVIYDFLKNQGYAQESPIISQQLQQATDPSALISHFALTNSSTLCNKTLEIFTSLYGAEAGNMALKCLSYGGVYLGGGIAPKILAELQKPYFLNAFYEKGRYRVINEQIPIYIILNQQVVLLGAAWQAMR</sequence>
<dbReference type="InterPro" id="IPR043129">
    <property type="entry name" value="ATPase_NBD"/>
</dbReference>
<comment type="similarity">
    <text evidence="3">Belongs to the bacterial glucokinase family.</text>
</comment>
<dbReference type="Gene3D" id="3.30.420.40">
    <property type="match status" value="1"/>
</dbReference>
<organism evidence="4 5">
    <name type="scientific">Beggiatoa leptomitoformis</name>
    <dbReference type="NCBI Taxonomy" id="288004"/>
    <lineage>
        <taxon>Bacteria</taxon>
        <taxon>Pseudomonadati</taxon>
        <taxon>Pseudomonadota</taxon>
        <taxon>Gammaproteobacteria</taxon>
        <taxon>Thiotrichales</taxon>
        <taxon>Thiotrichaceae</taxon>
        <taxon>Beggiatoa</taxon>
    </lineage>
</organism>
<dbReference type="EMBL" id="CP018889">
    <property type="protein sequence ID" value="AUI70091.1"/>
    <property type="molecule type" value="Genomic_DNA"/>
</dbReference>
<dbReference type="STRING" id="288004.AL038_08080"/>
<dbReference type="RefSeq" id="WP_062151561.1">
    <property type="nucleotide sequence ID" value="NZ_CP012373.2"/>
</dbReference>
<name>A0A2N9YHR2_9GAMM</name>
<dbReference type="InterPro" id="IPR003836">
    <property type="entry name" value="Glucokinase"/>
</dbReference>
<reference evidence="5" key="1">
    <citation type="submission" date="2016-12" db="EMBL/GenBank/DDBJ databases">
        <title>Complete Genome Sequence of Beggiatoa leptomitiformis D-401.</title>
        <authorList>
            <person name="Fomenkov A."/>
            <person name="Vincze T."/>
            <person name="Grabovich M."/>
            <person name="Anton B.P."/>
            <person name="Dubinina G."/>
            <person name="Orlova M."/>
            <person name="Belousova E."/>
            <person name="Roberts R.J."/>
        </authorList>
    </citation>
    <scope>NUCLEOTIDE SEQUENCE [LARGE SCALE GENOMIC DNA]</scope>
    <source>
        <strain evidence="5">D-401</strain>
    </source>
</reference>
<evidence type="ECO:0000313" key="4">
    <source>
        <dbReference type="EMBL" id="AUI70091.1"/>
    </source>
</evidence>
<dbReference type="Gene3D" id="3.40.367.20">
    <property type="match status" value="1"/>
</dbReference>
<gene>
    <name evidence="4" type="primary">glk</name>
    <name evidence="4" type="ORF">BLE401_16225</name>
</gene>
<keyword evidence="2 4" id="KW-0418">Kinase</keyword>
<dbReference type="Pfam" id="PF02685">
    <property type="entry name" value="Glucokinase"/>
    <property type="match status" value="1"/>
</dbReference>
<dbReference type="GO" id="GO:0006096">
    <property type="term" value="P:glycolytic process"/>
    <property type="evidence" value="ECO:0007669"/>
    <property type="project" value="InterPro"/>
</dbReference>
<dbReference type="CDD" id="cd24008">
    <property type="entry name" value="ASKHA_NBD_GLK"/>
    <property type="match status" value="1"/>
</dbReference>
<protein>
    <submittedName>
        <fullName evidence="4">Glucokinase</fullName>
        <ecNumber evidence="4">2.7.1.2</ecNumber>
    </submittedName>
</protein>
<dbReference type="PANTHER" id="PTHR47363:SF1">
    <property type="entry name" value="GLUCOKINASE"/>
    <property type="match status" value="1"/>
</dbReference>
<keyword evidence="1 4" id="KW-0808">Transferase</keyword>
<dbReference type="OrthoDB" id="9800595at2"/>
<dbReference type="SUPFAM" id="SSF53067">
    <property type="entry name" value="Actin-like ATPase domain"/>
    <property type="match status" value="1"/>
</dbReference>
<dbReference type="EC" id="2.7.1.2" evidence="4"/>
<evidence type="ECO:0000313" key="5">
    <source>
        <dbReference type="Proteomes" id="UP000234271"/>
    </source>
</evidence>